<name>A0A0L0F1W3_9EUKA</name>
<accession>A0A0L0F1W3</accession>
<dbReference type="GeneID" id="25917822"/>
<feature type="non-terminal residue" evidence="2">
    <location>
        <position position="60"/>
    </location>
</feature>
<evidence type="ECO:0000313" key="2">
    <source>
        <dbReference type="EMBL" id="KNC70158.1"/>
    </source>
</evidence>
<feature type="compositionally biased region" description="Polar residues" evidence="1">
    <location>
        <begin position="47"/>
        <end position="60"/>
    </location>
</feature>
<dbReference type="InterPro" id="IPR017946">
    <property type="entry name" value="PLC-like_Pdiesterase_TIM-brl"/>
</dbReference>
<dbReference type="AlphaFoldDB" id="A0A0L0F1W3"/>
<dbReference type="RefSeq" id="XP_014144060.1">
    <property type="nucleotide sequence ID" value="XM_014288585.1"/>
</dbReference>
<organism evidence="2 3">
    <name type="scientific">Sphaeroforma arctica JP610</name>
    <dbReference type="NCBI Taxonomy" id="667725"/>
    <lineage>
        <taxon>Eukaryota</taxon>
        <taxon>Ichthyosporea</taxon>
        <taxon>Ichthyophonida</taxon>
        <taxon>Sphaeroforma</taxon>
    </lineage>
</organism>
<feature type="non-terminal residue" evidence="2">
    <location>
        <position position="1"/>
    </location>
</feature>
<dbReference type="SUPFAM" id="SSF51695">
    <property type="entry name" value="PLC-like phosphodiesterases"/>
    <property type="match status" value="1"/>
</dbReference>
<dbReference type="EMBL" id="KQ251954">
    <property type="protein sequence ID" value="KNC70158.1"/>
    <property type="molecule type" value="Genomic_DNA"/>
</dbReference>
<proteinExistence type="predicted"/>
<sequence length="60" mass="6163">PIPGKPLPSPNQLKYKILIKAKKSTPTTGIGASGLSSSSINSQVSSFTVKSHSNLNSPGN</sequence>
<protein>
    <submittedName>
        <fullName evidence="2">Uncharacterized protein</fullName>
    </submittedName>
</protein>
<dbReference type="Proteomes" id="UP000054560">
    <property type="component" value="Unassembled WGS sequence"/>
</dbReference>
<dbReference type="GO" id="GO:0006629">
    <property type="term" value="P:lipid metabolic process"/>
    <property type="evidence" value="ECO:0007669"/>
    <property type="project" value="InterPro"/>
</dbReference>
<gene>
    <name evidence="2" type="ORF">SARC_17318</name>
</gene>
<reference evidence="2 3" key="1">
    <citation type="submission" date="2011-02" db="EMBL/GenBank/DDBJ databases">
        <title>The Genome Sequence of Sphaeroforma arctica JP610.</title>
        <authorList>
            <consortium name="The Broad Institute Genome Sequencing Platform"/>
            <person name="Russ C."/>
            <person name="Cuomo C."/>
            <person name="Young S.K."/>
            <person name="Zeng Q."/>
            <person name="Gargeya S."/>
            <person name="Alvarado L."/>
            <person name="Berlin A."/>
            <person name="Chapman S.B."/>
            <person name="Chen Z."/>
            <person name="Freedman E."/>
            <person name="Gellesch M."/>
            <person name="Goldberg J."/>
            <person name="Griggs A."/>
            <person name="Gujja S."/>
            <person name="Heilman E."/>
            <person name="Heiman D."/>
            <person name="Howarth C."/>
            <person name="Mehta T."/>
            <person name="Neiman D."/>
            <person name="Pearson M."/>
            <person name="Roberts A."/>
            <person name="Saif S."/>
            <person name="Shea T."/>
            <person name="Shenoy N."/>
            <person name="Sisk P."/>
            <person name="Stolte C."/>
            <person name="Sykes S."/>
            <person name="White J."/>
            <person name="Yandava C."/>
            <person name="Burger G."/>
            <person name="Gray M.W."/>
            <person name="Holland P.W.H."/>
            <person name="King N."/>
            <person name="Lang F.B.F."/>
            <person name="Roger A.J."/>
            <person name="Ruiz-Trillo I."/>
            <person name="Haas B."/>
            <person name="Nusbaum C."/>
            <person name="Birren B."/>
        </authorList>
    </citation>
    <scope>NUCLEOTIDE SEQUENCE [LARGE SCALE GENOMIC DNA]</scope>
    <source>
        <strain evidence="2 3">JP610</strain>
    </source>
</reference>
<evidence type="ECO:0000313" key="3">
    <source>
        <dbReference type="Proteomes" id="UP000054560"/>
    </source>
</evidence>
<feature type="compositionally biased region" description="Low complexity" evidence="1">
    <location>
        <begin position="33"/>
        <end position="46"/>
    </location>
</feature>
<keyword evidence="3" id="KW-1185">Reference proteome</keyword>
<evidence type="ECO:0000256" key="1">
    <source>
        <dbReference type="SAM" id="MobiDB-lite"/>
    </source>
</evidence>
<dbReference type="GO" id="GO:0008081">
    <property type="term" value="F:phosphoric diester hydrolase activity"/>
    <property type="evidence" value="ECO:0007669"/>
    <property type="project" value="InterPro"/>
</dbReference>
<feature type="region of interest" description="Disordered" evidence="1">
    <location>
        <begin position="25"/>
        <end position="60"/>
    </location>
</feature>